<keyword evidence="1" id="KW-0472">Membrane</keyword>
<dbReference type="InterPro" id="IPR010406">
    <property type="entry name" value="DUF1003"/>
</dbReference>
<accession>A0A0F9DKK3</accession>
<dbReference type="Pfam" id="PF06210">
    <property type="entry name" value="DUF1003"/>
    <property type="match status" value="1"/>
</dbReference>
<evidence type="ECO:0008006" key="3">
    <source>
        <dbReference type="Google" id="ProtNLM"/>
    </source>
</evidence>
<keyword evidence="1" id="KW-1133">Transmembrane helix</keyword>
<sequence length="145" mass="16932">MGKDLKEKIGDIEEKFLHFRLDKPFRLPPKTFGQKAADWITEWAGSWTFIISIGVLLFIWMSINTAWLLFGRSWDPYPFILLNFILSTLAAVQAPIILMSQNRTSQKDRARAEYDYAVNRKAEKEIREIKNQLNKIENVVSGRKK</sequence>
<proteinExistence type="predicted"/>
<dbReference type="AlphaFoldDB" id="A0A0F9DKK3"/>
<organism evidence="2">
    <name type="scientific">marine sediment metagenome</name>
    <dbReference type="NCBI Taxonomy" id="412755"/>
    <lineage>
        <taxon>unclassified sequences</taxon>
        <taxon>metagenomes</taxon>
        <taxon>ecological metagenomes</taxon>
    </lineage>
</organism>
<dbReference type="PANTHER" id="PTHR41386:SF1">
    <property type="entry name" value="MEMBRANE PROTEIN"/>
    <property type="match status" value="1"/>
</dbReference>
<feature type="transmembrane region" description="Helical" evidence="1">
    <location>
        <begin position="76"/>
        <end position="99"/>
    </location>
</feature>
<gene>
    <name evidence="2" type="ORF">LCGC14_2534670</name>
</gene>
<evidence type="ECO:0000256" key="1">
    <source>
        <dbReference type="SAM" id="Phobius"/>
    </source>
</evidence>
<dbReference type="PANTHER" id="PTHR41386">
    <property type="entry name" value="INTEGRAL MEMBRANE PROTEIN-RELATED"/>
    <property type="match status" value="1"/>
</dbReference>
<reference evidence="2" key="1">
    <citation type="journal article" date="2015" name="Nature">
        <title>Complex archaea that bridge the gap between prokaryotes and eukaryotes.</title>
        <authorList>
            <person name="Spang A."/>
            <person name="Saw J.H."/>
            <person name="Jorgensen S.L."/>
            <person name="Zaremba-Niedzwiedzka K."/>
            <person name="Martijn J."/>
            <person name="Lind A.E."/>
            <person name="van Eijk R."/>
            <person name="Schleper C."/>
            <person name="Guy L."/>
            <person name="Ettema T.J."/>
        </authorList>
    </citation>
    <scope>NUCLEOTIDE SEQUENCE</scope>
</reference>
<protein>
    <recommendedName>
        <fullName evidence="3">Cyclic nucleotide-binding domain-containing protein</fullName>
    </recommendedName>
</protein>
<name>A0A0F9DKK3_9ZZZZ</name>
<keyword evidence="1" id="KW-0812">Transmembrane</keyword>
<feature type="transmembrane region" description="Helical" evidence="1">
    <location>
        <begin position="49"/>
        <end position="70"/>
    </location>
</feature>
<evidence type="ECO:0000313" key="2">
    <source>
        <dbReference type="EMBL" id="KKL12548.1"/>
    </source>
</evidence>
<comment type="caution">
    <text evidence="2">The sequence shown here is derived from an EMBL/GenBank/DDBJ whole genome shotgun (WGS) entry which is preliminary data.</text>
</comment>
<dbReference type="EMBL" id="LAZR01041213">
    <property type="protein sequence ID" value="KKL12548.1"/>
    <property type="molecule type" value="Genomic_DNA"/>
</dbReference>